<dbReference type="Proteomes" id="UP001049176">
    <property type="component" value="Chromosome 8"/>
</dbReference>
<name>A0A9P7UNR1_9AGAR</name>
<organism evidence="1 2">
    <name type="scientific">Marasmius oreades</name>
    <name type="common">fairy-ring Marasmius</name>
    <dbReference type="NCBI Taxonomy" id="181124"/>
    <lineage>
        <taxon>Eukaryota</taxon>
        <taxon>Fungi</taxon>
        <taxon>Dikarya</taxon>
        <taxon>Basidiomycota</taxon>
        <taxon>Agaricomycotina</taxon>
        <taxon>Agaricomycetes</taxon>
        <taxon>Agaricomycetidae</taxon>
        <taxon>Agaricales</taxon>
        <taxon>Marasmiineae</taxon>
        <taxon>Marasmiaceae</taxon>
        <taxon>Marasmius</taxon>
    </lineage>
</organism>
<gene>
    <name evidence="1" type="ORF">E1B28_012882</name>
</gene>
<reference evidence="1" key="1">
    <citation type="journal article" date="2021" name="Genome Biol. Evol.">
        <title>The assembled and annotated genome of the fairy-ring fungus Marasmius oreades.</title>
        <authorList>
            <person name="Hiltunen M."/>
            <person name="Ament-Velasquez S.L."/>
            <person name="Johannesson H."/>
        </authorList>
    </citation>
    <scope>NUCLEOTIDE SEQUENCE</scope>
    <source>
        <strain evidence="1">03SP1</strain>
    </source>
</reference>
<dbReference type="GeneID" id="66081957"/>
<dbReference type="RefSeq" id="XP_043005408.1">
    <property type="nucleotide sequence ID" value="XM_043158038.1"/>
</dbReference>
<accession>A0A9P7UNR1</accession>
<dbReference type="KEGG" id="more:E1B28_012882"/>
<dbReference type="AlphaFoldDB" id="A0A9P7UNR1"/>
<proteinExistence type="predicted"/>
<protein>
    <submittedName>
        <fullName evidence="1">Uncharacterized protein</fullName>
    </submittedName>
</protein>
<evidence type="ECO:0000313" key="2">
    <source>
        <dbReference type="Proteomes" id="UP001049176"/>
    </source>
</evidence>
<sequence>MPLSGSCITSVVPFILSNSSSIEPGFSEFPKCASWVETLTNNLNEKAAAVHQQHVMFELSGYGVYCLSIPFDPLLTPVASGQYSSTLLFVLERDKLTWLFGCVHLPSPLQSSRTISSIPSWMVNQYTAPLD</sequence>
<comment type="caution">
    <text evidence="1">The sequence shown here is derived from an EMBL/GenBank/DDBJ whole genome shotgun (WGS) entry which is preliminary data.</text>
</comment>
<evidence type="ECO:0000313" key="1">
    <source>
        <dbReference type="EMBL" id="KAG7088937.1"/>
    </source>
</evidence>
<keyword evidence="2" id="KW-1185">Reference proteome</keyword>
<dbReference type="EMBL" id="CM032188">
    <property type="protein sequence ID" value="KAG7088937.1"/>
    <property type="molecule type" value="Genomic_DNA"/>
</dbReference>